<dbReference type="AlphaFoldDB" id="W6UGH1"/>
<dbReference type="Proteomes" id="UP000019149">
    <property type="component" value="Unassembled WGS sequence"/>
</dbReference>
<protein>
    <submittedName>
        <fullName evidence="1">GPI-anchored surface glycoprotein</fullName>
    </submittedName>
</protein>
<dbReference type="EMBL" id="APAU02000029">
    <property type="protein sequence ID" value="EUB60600.1"/>
    <property type="molecule type" value="Genomic_DNA"/>
</dbReference>
<dbReference type="OMA" id="GFHIANV"/>
<dbReference type="KEGG" id="egl:EGR_04619"/>
<dbReference type="STRING" id="6210.W6UGH1"/>
<sequence length="345" mass="38491">MHLRPSAFKQNVDANFGTRQMLDLTLYYPSLSLSTSEVTVASGRSAFEITCTSVTCAGSCQPPGEVETCQNLMLLRTQIHGGPTTLVAQRGQLEPLWADVLGDLKVLVDEESKMVVRIPRTHTYAGQYQCGCEATDATGTIILSVPTTFRSTDFLTEAIFQRNYTVVYRGKQQYLRDGGGGVIELATEGKGAFFHMMASGITLAPNLRTRVEWSEEGKRKTHETVIWRVSLTFQNVVSTSYACDVGRKFCNDLFAACLLSHSPSRLFPQYSREERVKLYPDVEALTNWTELANRVQARAVYPDARENETVIYRWSLSNQMPGSDVTDVFHLVGFHIANVSTIGFR</sequence>
<organism evidence="1 2">
    <name type="scientific">Echinococcus granulosus</name>
    <name type="common">Hydatid tapeworm</name>
    <dbReference type="NCBI Taxonomy" id="6210"/>
    <lineage>
        <taxon>Eukaryota</taxon>
        <taxon>Metazoa</taxon>
        <taxon>Spiralia</taxon>
        <taxon>Lophotrochozoa</taxon>
        <taxon>Platyhelminthes</taxon>
        <taxon>Cestoda</taxon>
        <taxon>Eucestoda</taxon>
        <taxon>Cyclophyllidea</taxon>
        <taxon>Taeniidae</taxon>
        <taxon>Echinococcus</taxon>
        <taxon>Echinococcus granulosus group</taxon>
    </lineage>
</organism>
<evidence type="ECO:0000313" key="1">
    <source>
        <dbReference type="EMBL" id="EUB60600.1"/>
    </source>
</evidence>
<dbReference type="GeneID" id="36340334"/>
<name>W6UGH1_ECHGR</name>
<accession>W6UGH1</accession>
<proteinExistence type="predicted"/>
<reference evidence="1 2" key="1">
    <citation type="journal article" date="2013" name="Nat. Genet.">
        <title>The genome of the hydatid tapeworm Echinococcus granulosus.</title>
        <authorList>
            <person name="Zheng H."/>
            <person name="Zhang W."/>
            <person name="Zhang L."/>
            <person name="Zhang Z."/>
            <person name="Li J."/>
            <person name="Lu G."/>
            <person name="Zhu Y."/>
            <person name="Wang Y."/>
            <person name="Huang Y."/>
            <person name="Liu J."/>
            <person name="Kang H."/>
            <person name="Chen J."/>
            <person name="Wang L."/>
            <person name="Chen A."/>
            <person name="Yu S."/>
            <person name="Gao Z."/>
            <person name="Jin L."/>
            <person name="Gu W."/>
            <person name="Wang Z."/>
            <person name="Zhao L."/>
            <person name="Shi B."/>
            <person name="Wen H."/>
            <person name="Lin R."/>
            <person name="Jones M.K."/>
            <person name="Brejova B."/>
            <person name="Vinar T."/>
            <person name="Zhao G."/>
            <person name="McManus D.P."/>
            <person name="Chen Z."/>
            <person name="Zhou Y."/>
            <person name="Wang S."/>
        </authorList>
    </citation>
    <scope>NUCLEOTIDE SEQUENCE [LARGE SCALE GENOMIC DNA]</scope>
</reference>
<keyword evidence="2" id="KW-1185">Reference proteome</keyword>
<dbReference type="RefSeq" id="XP_024351796.1">
    <property type="nucleotide sequence ID" value="XM_024493868.1"/>
</dbReference>
<gene>
    <name evidence="1" type="ORF">EGR_04619</name>
</gene>
<dbReference type="CTD" id="36340334"/>
<comment type="caution">
    <text evidence="1">The sequence shown here is derived from an EMBL/GenBank/DDBJ whole genome shotgun (WGS) entry which is preliminary data.</text>
</comment>
<dbReference type="OrthoDB" id="6257990at2759"/>
<evidence type="ECO:0000313" key="2">
    <source>
        <dbReference type="Proteomes" id="UP000019149"/>
    </source>
</evidence>